<organism evidence="1">
    <name type="scientific">uncultured Flavobacteriia bacterium</name>
    <dbReference type="NCBI Taxonomy" id="212695"/>
    <lineage>
        <taxon>Bacteria</taxon>
        <taxon>Pseudomonadati</taxon>
        <taxon>Bacteroidota</taxon>
        <taxon>Flavobacteriia</taxon>
        <taxon>environmental samples</taxon>
    </lineage>
</organism>
<protein>
    <recommendedName>
        <fullName evidence="2">Type IX secretion system membrane protein PorP/SprF</fullName>
    </recommendedName>
</protein>
<sequence>MLALLEHLRKYSIAAIVFGCFTFCVAQQEQQNSQFTFTKYRTNPAYAGLDYSLSVDALVRSQYTGIPGQPMTHYFSLHLPAYILSGALGAELYRATEGELTHNSITGSYNYVYNLPFGFLSGGVRAGLLQTSVDGESLRTPTGDYDLNVFSHYDPILTNSNFSGLAPIWELGAYLLMGDPQFGISVSRTPTIKHRIGKSEVGLVTHLDLYGQYRYRYSDELHFLQAVLLKSDFNVVQSDVSLLAEINGNIFGGIGLRGYSSSSLDAMSIITGLNLGRHYRLSYSYDIGLSELKRVNEGSHEILLNYNLKKIIGLGNTPKLEYNTRNL</sequence>
<accession>H6RDZ5</accession>
<reference evidence="1" key="2">
    <citation type="submission" date="2012-02" db="EMBL/GenBank/DDBJ databases">
        <authorList>
            <person name="Genoscope - CEA"/>
        </authorList>
    </citation>
    <scope>NUCLEOTIDE SEQUENCE</scope>
</reference>
<dbReference type="InterPro" id="IPR019861">
    <property type="entry name" value="PorP/SprF_Bacteroidetes"/>
</dbReference>
<gene>
    <name evidence="1" type="ORF">VIS_S3AVA40002</name>
</gene>
<dbReference type="NCBIfam" id="TIGR03519">
    <property type="entry name" value="T9SS_PorP_fam"/>
    <property type="match status" value="1"/>
</dbReference>
<reference evidence="1" key="1">
    <citation type="journal article" date="2012" name="Environ. Microbiol.">
        <title>Genomic content of uncultured Bacteroidetes from contrasting oceanic provinces in the North Atlantic Ocean.</title>
        <authorList>
            <person name="Gomez-Pereira P.R."/>
            <person name="Schuler M."/>
            <person name="Fuchs B.M."/>
            <person name="Bennke C."/>
            <person name="Teeling H."/>
            <person name="Waldmann J."/>
            <person name="Richter M."/>
            <person name="Barbe V."/>
            <person name="Bataille E."/>
            <person name="Glockner F.O."/>
            <person name="Amann R."/>
        </authorList>
    </citation>
    <scope>NUCLEOTIDE SEQUENCE</scope>
</reference>
<name>H6RDZ5_9BACT</name>
<dbReference type="AlphaFoldDB" id="H6RDZ5"/>
<dbReference type="Pfam" id="PF11751">
    <property type="entry name" value="PorP_SprF"/>
    <property type="match status" value="1"/>
</dbReference>
<proteinExistence type="predicted"/>
<evidence type="ECO:0008006" key="2">
    <source>
        <dbReference type="Google" id="ProtNLM"/>
    </source>
</evidence>
<dbReference type="EMBL" id="FO117575">
    <property type="protein sequence ID" value="CCF99256.1"/>
    <property type="molecule type" value="Genomic_DNA"/>
</dbReference>
<evidence type="ECO:0000313" key="1">
    <source>
        <dbReference type="EMBL" id="CCF99256.1"/>
    </source>
</evidence>